<feature type="compositionally biased region" description="Basic and acidic residues" evidence="1">
    <location>
        <begin position="297"/>
        <end position="308"/>
    </location>
</feature>
<name>A0AAD9JS24_9ANNE</name>
<keyword evidence="4" id="KW-1185">Reference proteome</keyword>
<evidence type="ECO:0000256" key="1">
    <source>
        <dbReference type="SAM" id="MobiDB-lite"/>
    </source>
</evidence>
<protein>
    <submittedName>
        <fullName evidence="3">Uncharacterized protein</fullName>
    </submittedName>
</protein>
<keyword evidence="2" id="KW-0812">Transmembrane</keyword>
<gene>
    <name evidence="3" type="ORF">LSH36_188g01027</name>
</gene>
<dbReference type="EMBL" id="JAODUP010000188">
    <property type="protein sequence ID" value="KAK2157580.1"/>
    <property type="molecule type" value="Genomic_DNA"/>
</dbReference>
<organism evidence="3 4">
    <name type="scientific">Paralvinella palmiformis</name>
    <dbReference type="NCBI Taxonomy" id="53620"/>
    <lineage>
        <taxon>Eukaryota</taxon>
        <taxon>Metazoa</taxon>
        <taxon>Spiralia</taxon>
        <taxon>Lophotrochozoa</taxon>
        <taxon>Annelida</taxon>
        <taxon>Polychaeta</taxon>
        <taxon>Sedentaria</taxon>
        <taxon>Canalipalpata</taxon>
        <taxon>Terebellida</taxon>
        <taxon>Terebelliformia</taxon>
        <taxon>Alvinellidae</taxon>
        <taxon>Paralvinella</taxon>
    </lineage>
</organism>
<feature type="compositionally biased region" description="Pro residues" evidence="1">
    <location>
        <begin position="323"/>
        <end position="332"/>
    </location>
</feature>
<evidence type="ECO:0000256" key="2">
    <source>
        <dbReference type="SAM" id="Phobius"/>
    </source>
</evidence>
<feature type="compositionally biased region" description="Polar residues" evidence="1">
    <location>
        <begin position="110"/>
        <end position="130"/>
    </location>
</feature>
<feature type="region of interest" description="Disordered" evidence="1">
    <location>
        <begin position="297"/>
        <end position="332"/>
    </location>
</feature>
<sequence>MEKFKKIQFRLKWPWSVTDCVLLSALILATVLTVLIAILILHTNVIHGGGGYERREAGVGRMMWNETRCDKCVNSFVGWQYADYSHDGPPPPGRVISGESRLVGRCSEGSGRTENNGIRLSSGSGTNSFSPCEKLEHRRHRRSTSWKSGHDGEDMHAAAERLQRLHDSRETLRVYVNRDDPDQAVEEYLYCSLWKSAVFDVLFVLTMVLLVTFFIRRRVVRWKAQKVGDGVQEGQSMGKPVKVEPGQLQLGAGRVQLAHNQAQKEKDPSSLGPELYLAVPYDAPRFNNRNLLSRGLREDGKLGEKKEQQAALSPLDLDGGATSPPPPYSSLG</sequence>
<feature type="transmembrane region" description="Helical" evidence="2">
    <location>
        <begin position="21"/>
        <end position="41"/>
    </location>
</feature>
<keyword evidence="2" id="KW-0472">Membrane</keyword>
<accession>A0AAD9JS24</accession>
<reference evidence="3" key="1">
    <citation type="journal article" date="2023" name="Mol. Biol. Evol.">
        <title>Third-Generation Sequencing Reveals the Adaptive Role of the Epigenome in Three Deep-Sea Polychaetes.</title>
        <authorList>
            <person name="Perez M."/>
            <person name="Aroh O."/>
            <person name="Sun Y."/>
            <person name="Lan Y."/>
            <person name="Juniper S.K."/>
            <person name="Young C.R."/>
            <person name="Angers B."/>
            <person name="Qian P.Y."/>
        </authorList>
    </citation>
    <scope>NUCLEOTIDE SEQUENCE</scope>
    <source>
        <strain evidence="3">P08H-3</strain>
    </source>
</reference>
<dbReference type="AlphaFoldDB" id="A0AAD9JS24"/>
<evidence type="ECO:0000313" key="4">
    <source>
        <dbReference type="Proteomes" id="UP001208570"/>
    </source>
</evidence>
<proteinExistence type="predicted"/>
<keyword evidence="2" id="KW-1133">Transmembrane helix</keyword>
<feature type="transmembrane region" description="Helical" evidence="2">
    <location>
        <begin position="197"/>
        <end position="215"/>
    </location>
</feature>
<evidence type="ECO:0000313" key="3">
    <source>
        <dbReference type="EMBL" id="KAK2157580.1"/>
    </source>
</evidence>
<feature type="region of interest" description="Disordered" evidence="1">
    <location>
        <begin position="106"/>
        <end position="134"/>
    </location>
</feature>
<dbReference type="Proteomes" id="UP001208570">
    <property type="component" value="Unassembled WGS sequence"/>
</dbReference>
<comment type="caution">
    <text evidence="3">The sequence shown here is derived from an EMBL/GenBank/DDBJ whole genome shotgun (WGS) entry which is preliminary data.</text>
</comment>